<dbReference type="EMBL" id="QTJV01000012">
    <property type="protein sequence ID" value="RFM31720.1"/>
    <property type="molecule type" value="Genomic_DNA"/>
</dbReference>
<dbReference type="AlphaFoldDB" id="A0A3E1NUW5"/>
<organism evidence="2 3">
    <name type="scientific">Chitinophaga silvisoli</name>
    <dbReference type="NCBI Taxonomy" id="2291814"/>
    <lineage>
        <taxon>Bacteria</taxon>
        <taxon>Pseudomonadati</taxon>
        <taxon>Bacteroidota</taxon>
        <taxon>Chitinophagia</taxon>
        <taxon>Chitinophagales</taxon>
        <taxon>Chitinophagaceae</taxon>
        <taxon>Chitinophaga</taxon>
    </lineage>
</organism>
<sequence length="177" mass="21048">MDQSLRLALQQYQHLWKHDSFPPKTILLKEGEIARKVYLIKKGCIRTWFNHDGKDISFQFFFEGEAFSSIESFNKQTPSPYSIETIEQTDVRWLLPEDLQQMRQHPLINTFLMDRAIDRQAAFIQHFFSFLRDTPKQRYQNLLAERPQVIQRVPLQYIASYLGITQVSLSRIRAQIK</sequence>
<dbReference type="Pfam" id="PF00027">
    <property type="entry name" value="cNMP_binding"/>
    <property type="match status" value="1"/>
</dbReference>
<gene>
    <name evidence="2" type="ORF">DXN04_26495</name>
</gene>
<reference evidence="2 3" key="1">
    <citation type="submission" date="2018-08" db="EMBL/GenBank/DDBJ databases">
        <title>Chitinophaga sp. K20C18050901, a novel bacterium isolated from forest soil.</title>
        <authorList>
            <person name="Wang C."/>
        </authorList>
    </citation>
    <scope>NUCLEOTIDE SEQUENCE [LARGE SCALE GENOMIC DNA]</scope>
    <source>
        <strain evidence="2 3">K20C18050901</strain>
    </source>
</reference>
<comment type="caution">
    <text evidence="2">The sequence shown here is derived from an EMBL/GenBank/DDBJ whole genome shotgun (WGS) entry which is preliminary data.</text>
</comment>
<evidence type="ECO:0000259" key="1">
    <source>
        <dbReference type="PROSITE" id="PS50042"/>
    </source>
</evidence>
<evidence type="ECO:0000313" key="3">
    <source>
        <dbReference type="Proteomes" id="UP000261174"/>
    </source>
</evidence>
<evidence type="ECO:0000313" key="2">
    <source>
        <dbReference type="EMBL" id="RFM31720.1"/>
    </source>
</evidence>
<dbReference type="RefSeq" id="WP_116856428.1">
    <property type="nucleotide sequence ID" value="NZ_QTJV01000012.1"/>
</dbReference>
<dbReference type="InterPro" id="IPR014710">
    <property type="entry name" value="RmlC-like_jellyroll"/>
</dbReference>
<dbReference type="Gene3D" id="2.60.120.10">
    <property type="entry name" value="Jelly Rolls"/>
    <property type="match status" value="1"/>
</dbReference>
<dbReference type="InterPro" id="IPR018490">
    <property type="entry name" value="cNMP-bd_dom_sf"/>
</dbReference>
<dbReference type="InterPro" id="IPR000595">
    <property type="entry name" value="cNMP-bd_dom"/>
</dbReference>
<dbReference type="Proteomes" id="UP000261174">
    <property type="component" value="Unassembled WGS sequence"/>
</dbReference>
<dbReference type="SUPFAM" id="SSF51206">
    <property type="entry name" value="cAMP-binding domain-like"/>
    <property type="match status" value="1"/>
</dbReference>
<dbReference type="OrthoDB" id="663011at2"/>
<protein>
    <submittedName>
        <fullName evidence="2">Crp/Fnr family transcriptional regulator</fullName>
    </submittedName>
</protein>
<proteinExistence type="predicted"/>
<accession>A0A3E1NUW5</accession>
<dbReference type="CDD" id="cd00038">
    <property type="entry name" value="CAP_ED"/>
    <property type="match status" value="1"/>
</dbReference>
<name>A0A3E1NUW5_9BACT</name>
<dbReference type="PROSITE" id="PS50042">
    <property type="entry name" value="CNMP_BINDING_3"/>
    <property type="match status" value="1"/>
</dbReference>
<keyword evidence="3" id="KW-1185">Reference proteome</keyword>
<feature type="domain" description="Cyclic nucleotide-binding" evidence="1">
    <location>
        <begin position="21"/>
        <end position="102"/>
    </location>
</feature>